<sequence>MKTTLVIMAAGMGSRFGGLKQAAAITPDGKGILDFSCYDAKKAGFCKIVFILRKDIIDEFKERIGNRIATKMDVEYVIQDTTCLPEGRSKPFGTAHAIYCCKDVVKTPFCIINADDYYGCNAFKEVEKHLENAKEGQYAMVAYQLGKTLSSNGTVSRGVCNLTADSYLKDIEEVTKIDSVGKCVYQGKEQTLPLDTPVSMNLWGLTPGFFKILEREYEKFLHTADLSKDEFLVPRVIGDCLTNKEITVKAYHNKDKWYGITYKEDLPEVQEAIQKYIKDGLYEGI</sequence>
<evidence type="ECO:0000313" key="3">
    <source>
        <dbReference type="Proteomes" id="UP000593591"/>
    </source>
</evidence>
<dbReference type="SUPFAM" id="SSF53448">
    <property type="entry name" value="Nucleotide-diphospho-sugar transferases"/>
    <property type="match status" value="1"/>
</dbReference>
<dbReference type="AlphaFoldDB" id="A0A7M1XK02"/>
<feature type="domain" description="Nucleotidyl transferase" evidence="1">
    <location>
        <begin position="6"/>
        <end position="144"/>
    </location>
</feature>
<proteinExistence type="predicted"/>
<dbReference type="Gene3D" id="3.90.550.10">
    <property type="entry name" value="Spore Coat Polysaccharide Biosynthesis Protein SpsA, Chain A"/>
    <property type="match status" value="1"/>
</dbReference>
<dbReference type="KEGG" id="trc:DYE49_02185"/>
<name>A0A7M1XK02_9SPIR</name>
<evidence type="ECO:0000313" key="2">
    <source>
        <dbReference type="EMBL" id="QOS39325.1"/>
    </source>
</evidence>
<protein>
    <submittedName>
        <fullName evidence="2">Nucleotidyltransferase</fullName>
    </submittedName>
</protein>
<dbReference type="Pfam" id="PF00483">
    <property type="entry name" value="NTP_transferase"/>
    <property type="match status" value="1"/>
</dbReference>
<accession>A0A7M1XK02</accession>
<dbReference type="EMBL" id="CP031517">
    <property type="protein sequence ID" value="QOS39325.1"/>
    <property type="molecule type" value="Genomic_DNA"/>
</dbReference>
<organism evidence="2 3">
    <name type="scientific">Treponema rectale</name>
    <dbReference type="NCBI Taxonomy" id="744512"/>
    <lineage>
        <taxon>Bacteria</taxon>
        <taxon>Pseudomonadati</taxon>
        <taxon>Spirochaetota</taxon>
        <taxon>Spirochaetia</taxon>
        <taxon>Spirochaetales</taxon>
        <taxon>Treponemataceae</taxon>
        <taxon>Treponema</taxon>
    </lineage>
</organism>
<dbReference type="Proteomes" id="UP000593591">
    <property type="component" value="Chromosome"/>
</dbReference>
<gene>
    <name evidence="2" type="ORF">DYE49_02185</name>
</gene>
<keyword evidence="2" id="KW-0808">Transferase</keyword>
<dbReference type="InterPro" id="IPR029044">
    <property type="entry name" value="Nucleotide-diphossugar_trans"/>
</dbReference>
<evidence type="ECO:0000259" key="1">
    <source>
        <dbReference type="Pfam" id="PF00483"/>
    </source>
</evidence>
<reference evidence="2 3" key="1">
    <citation type="submission" date="2018-08" db="EMBL/GenBank/DDBJ databases">
        <title>The first complete genome of Treponema rectale (CHPAT), a commensal spirochete of the bovine rectum.</title>
        <authorList>
            <person name="Staton G.J."/>
            <person name="Clegg S.R."/>
            <person name="Carter S.D."/>
            <person name="Radford A.D."/>
            <person name="Darby A."/>
            <person name="Hall N."/>
            <person name="Birtles R.J."/>
            <person name="Evans N.J."/>
        </authorList>
    </citation>
    <scope>NUCLEOTIDE SEQUENCE [LARGE SCALE GENOMIC DNA]</scope>
    <source>
        <strain evidence="2 3">CHPA</strain>
    </source>
</reference>
<dbReference type="GO" id="GO:0016740">
    <property type="term" value="F:transferase activity"/>
    <property type="evidence" value="ECO:0007669"/>
    <property type="project" value="UniProtKB-KW"/>
</dbReference>
<dbReference type="InterPro" id="IPR005835">
    <property type="entry name" value="NTP_transferase_dom"/>
</dbReference>